<reference evidence="1" key="1">
    <citation type="submission" date="2018-02" db="EMBL/GenBank/DDBJ databases">
        <title>Rhizophora mucronata_Transcriptome.</title>
        <authorList>
            <person name="Meera S.P."/>
            <person name="Sreeshan A."/>
            <person name="Augustine A."/>
        </authorList>
    </citation>
    <scope>NUCLEOTIDE SEQUENCE</scope>
    <source>
        <tissue evidence="1">Leaf</tissue>
    </source>
</reference>
<dbReference type="EMBL" id="GGEC01076035">
    <property type="protein sequence ID" value="MBX56519.1"/>
    <property type="molecule type" value="Transcribed_RNA"/>
</dbReference>
<name>A0A2P2PPI5_RHIMU</name>
<organism evidence="1">
    <name type="scientific">Rhizophora mucronata</name>
    <name type="common">Asiatic mangrove</name>
    <dbReference type="NCBI Taxonomy" id="61149"/>
    <lineage>
        <taxon>Eukaryota</taxon>
        <taxon>Viridiplantae</taxon>
        <taxon>Streptophyta</taxon>
        <taxon>Embryophyta</taxon>
        <taxon>Tracheophyta</taxon>
        <taxon>Spermatophyta</taxon>
        <taxon>Magnoliopsida</taxon>
        <taxon>eudicotyledons</taxon>
        <taxon>Gunneridae</taxon>
        <taxon>Pentapetalae</taxon>
        <taxon>rosids</taxon>
        <taxon>fabids</taxon>
        <taxon>Malpighiales</taxon>
        <taxon>Rhizophoraceae</taxon>
        <taxon>Rhizophora</taxon>
    </lineage>
</organism>
<dbReference type="AlphaFoldDB" id="A0A2P2PPI5"/>
<proteinExistence type="predicted"/>
<sequence length="40" mass="4456">MQSFSLCGGFLLAVGDEFNTKHQSSSSHISNDFIFFHECS</sequence>
<evidence type="ECO:0000313" key="1">
    <source>
        <dbReference type="EMBL" id="MBX56519.1"/>
    </source>
</evidence>
<accession>A0A2P2PPI5</accession>
<protein>
    <submittedName>
        <fullName evidence="1">Uncharacterized protein</fullName>
    </submittedName>
</protein>